<feature type="non-terminal residue" evidence="4">
    <location>
        <position position="69"/>
    </location>
</feature>
<dbReference type="Proteomes" id="UP000789396">
    <property type="component" value="Unassembled WGS sequence"/>
</dbReference>
<evidence type="ECO:0000256" key="3">
    <source>
        <dbReference type="ARBA" id="ARBA00023274"/>
    </source>
</evidence>
<dbReference type="Gene3D" id="6.20.370.70">
    <property type="match status" value="1"/>
</dbReference>
<dbReference type="AlphaFoldDB" id="A0A9N9B784"/>
<keyword evidence="3" id="KW-0687">Ribonucleoprotein</keyword>
<evidence type="ECO:0000313" key="4">
    <source>
        <dbReference type="EMBL" id="CAG8553608.1"/>
    </source>
</evidence>
<reference evidence="4" key="1">
    <citation type="submission" date="2021-06" db="EMBL/GenBank/DDBJ databases">
        <authorList>
            <person name="Kallberg Y."/>
            <person name="Tangrot J."/>
            <person name="Rosling A."/>
        </authorList>
    </citation>
    <scope>NUCLEOTIDE SEQUENCE</scope>
    <source>
        <strain evidence="4">IN212</strain>
    </source>
</reference>
<dbReference type="OrthoDB" id="277449at2759"/>
<evidence type="ECO:0000313" key="5">
    <source>
        <dbReference type="Proteomes" id="UP000789396"/>
    </source>
</evidence>
<dbReference type="Pfam" id="PF01199">
    <property type="entry name" value="Ribosomal_L34e"/>
    <property type="match status" value="1"/>
</dbReference>
<dbReference type="InterPro" id="IPR008195">
    <property type="entry name" value="Ribosomal_eL34"/>
</dbReference>
<evidence type="ECO:0000256" key="2">
    <source>
        <dbReference type="ARBA" id="ARBA00022980"/>
    </source>
</evidence>
<dbReference type="EMBL" id="CAJVPZ010004929">
    <property type="protein sequence ID" value="CAG8553608.1"/>
    <property type="molecule type" value="Genomic_DNA"/>
</dbReference>
<dbReference type="PROSITE" id="PS01145">
    <property type="entry name" value="RIBOSOMAL_L34E"/>
    <property type="match status" value="1"/>
</dbReference>
<sequence length="69" mass="8010">RRLSYNTRSNRTRVIKTPGGKLTWLYEKKPAKGPYCGDCGGRRCAKCVRDRIVQAFLIEEQKIVKRVLK</sequence>
<keyword evidence="5" id="KW-1185">Reference proteome</keyword>
<dbReference type="Gene3D" id="6.20.340.10">
    <property type="match status" value="1"/>
</dbReference>
<dbReference type="GO" id="GO:1990904">
    <property type="term" value="C:ribonucleoprotein complex"/>
    <property type="evidence" value="ECO:0007669"/>
    <property type="project" value="UniProtKB-KW"/>
</dbReference>
<dbReference type="InterPro" id="IPR038562">
    <property type="entry name" value="Ribosomal_eL34_C_sf"/>
</dbReference>
<organism evidence="4 5">
    <name type="scientific">Racocetra fulgida</name>
    <dbReference type="NCBI Taxonomy" id="60492"/>
    <lineage>
        <taxon>Eukaryota</taxon>
        <taxon>Fungi</taxon>
        <taxon>Fungi incertae sedis</taxon>
        <taxon>Mucoromycota</taxon>
        <taxon>Glomeromycotina</taxon>
        <taxon>Glomeromycetes</taxon>
        <taxon>Diversisporales</taxon>
        <taxon>Gigasporaceae</taxon>
        <taxon>Racocetra</taxon>
    </lineage>
</organism>
<dbReference type="GO" id="GO:0003735">
    <property type="term" value="F:structural constituent of ribosome"/>
    <property type="evidence" value="ECO:0007669"/>
    <property type="project" value="InterPro"/>
</dbReference>
<feature type="non-terminal residue" evidence="4">
    <location>
        <position position="1"/>
    </location>
</feature>
<proteinExistence type="inferred from homology"/>
<protein>
    <submittedName>
        <fullName evidence="4">6578_t:CDS:1</fullName>
    </submittedName>
</protein>
<dbReference type="GO" id="GO:0005840">
    <property type="term" value="C:ribosome"/>
    <property type="evidence" value="ECO:0007669"/>
    <property type="project" value="UniProtKB-KW"/>
</dbReference>
<name>A0A9N9B784_9GLOM</name>
<keyword evidence="2" id="KW-0689">Ribosomal protein</keyword>
<gene>
    <name evidence="4" type="ORF">RFULGI_LOCUS4753</name>
</gene>
<dbReference type="GO" id="GO:0006412">
    <property type="term" value="P:translation"/>
    <property type="evidence" value="ECO:0007669"/>
    <property type="project" value="InterPro"/>
</dbReference>
<accession>A0A9N9B784</accession>
<evidence type="ECO:0000256" key="1">
    <source>
        <dbReference type="ARBA" id="ARBA00009875"/>
    </source>
</evidence>
<dbReference type="InterPro" id="IPR018065">
    <property type="entry name" value="Ribosomal_eL34_CS"/>
</dbReference>
<comment type="caution">
    <text evidence="4">The sequence shown here is derived from an EMBL/GenBank/DDBJ whole genome shotgun (WGS) entry which is preliminary data.</text>
</comment>
<comment type="similarity">
    <text evidence="1">Belongs to the eukaryotic ribosomal protein eL34 family.</text>
</comment>
<dbReference type="PANTHER" id="PTHR46595">
    <property type="entry name" value="60S RIBOSOMAL PROTEIN L34"/>
    <property type="match status" value="1"/>
</dbReference>
<dbReference type="PRINTS" id="PR01250">
    <property type="entry name" value="RIBOSOMALL34"/>
</dbReference>